<gene>
    <name evidence="2" type="ORF">NS258_03265</name>
</gene>
<dbReference type="InterPro" id="IPR025948">
    <property type="entry name" value="HTH-like_dom"/>
</dbReference>
<organism evidence="2 3">
    <name type="scientific">Sphingomonas sanguinis</name>
    <dbReference type="NCBI Taxonomy" id="33051"/>
    <lineage>
        <taxon>Bacteria</taxon>
        <taxon>Pseudomonadati</taxon>
        <taxon>Pseudomonadota</taxon>
        <taxon>Alphaproteobacteria</taxon>
        <taxon>Sphingomonadales</taxon>
        <taxon>Sphingomonadaceae</taxon>
        <taxon>Sphingomonas</taxon>
    </lineage>
</organism>
<dbReference type="PROSITE" id="PS50994">
    <property type="entry name" value="INTEGRASE"/>
    <property type="match status" value="1"/>
</dbReference>
<evidence type="ECO:0000313" key="3">
    <source>
        <dbReference type="Proteomes" id="UP000074410"/>
    </source>
</evidence>
<dbReference type="Pfam" id="PF13333">
    <property type="entry name" value="rve_2"/>
    <property type="match status" value="1"/>
</dbReference>
<evidence type="ECO:0000313" key="2">
    <source>
        <dbReference type="EMBL" id="KTW16752.1"/>
    </source>
</evidence>
<dbReference type="Pfam" id="PF13276">
    <property type="entry name" value="HTH_21"/>
    <property type="match status" value="1"/>
</dbReference>
<evidence type="ECO:0000259" key="1">
    <source>
        <dbReference type="PROSITE" id="PS50994"/>
    </source>
</evidence>
<sequence>MKFAFIEQHASTWPVNVMCRMLGVSRSGYYDWRGRAPSARTTANLALLRDVCRLQVRHQGRYGSPRMHAALRAEGHGCSRGRVERLMRRHRIRALAGRRFRPFTTDSRHYLPIAPNLLAQRFSAPAPNQIWLADITYIATGEGWLYLAAVLDLATRKIVGWAMRDHMRTELPLAALMMAAQRQRPAPGLICHSDRGSQYAAGAYGDYLAVIGAVPSMSRTGNCYDNAPMESFFHTLKVELVHQCRWATQTEARQALFGYIEGYYNRHRMHSAIGYLTPEQAEQRMIG</sequence>
<dbReference type="InterPro" id="IPR012337">
    <property type="entry name" value="RNaseH-like_sf"/>
</dbReference>
<dbReference type="EMBL" id="LDTC01000018">
    <property type="protein sequence ID" value="KTW16752.1"/>
    <property type="molecule type" value="Genomic_DNA"/>
</dbReference>
<accession>A0A147JCI0</accession>
<protein>
    <submittedName>
        <fullName evidence="2">Transposase</fullName>
    </submittedName>
</protein>
<dbReference type="AlphaFoldDB" id="A0A147JCI0"/>
<dbReference type="InterPro" id="IPR001584">
    <property type="entry name" value="Integrase_cat-core"/>
</dbReference>
<dbReference type="GO" id="GO:0003676">
    <property type="term" value="F:nucleic acid binding"/>
    <property type="evidence" value="ECO:0007669"/>
    <property type="project" value="InterPro"/>
</dbReference>
<name>A0A147JCI0_9SPHN</name>
<feature type="domain" description="Integrase catalytic" evidence="1">
    <location>
        <begin position="123"/>
        <end position="286"/>
    </location>
</feature>
<dbReference type="SUPFAM" id="SSF53098">
    <property type="entry name" value="Ribonuclease H-like"/>
    <property type="match status" value="1"/>
</dbReference>
<dbReference type="Proteomes" id="UP000074410">
    <property type="component" value="Unassembled WGS sequence"/>
</dbReference>
<dbReference type="InterPro" id="IPR036397">
    <property type="entry name" value="RNaseH_sf"/>
</dbReference>
<dbReference type="InterPro" id="IPR048020">
    <property type="entry name" value="Transpos_IS3"/>
</dbReference>
<dbReference type="Gene3D" id="3.30.420.10">
    <property type="entry name" value="Ribonuclease H-like superfamily/Ribonuclease H"/>
    <property type="match status" value="1"/>
</dbReference>
<dbReference type="PATRIC" id="fig|33051.5.peg.1083"/>
<dbReference type="Pfam" id="PF00665">
    <property type="entry name" value="rve"/>
    <property type="match status" value="1"/>
</dbReference>
<dbReference type="PANTHER" id="PTHR46889">
    <property type="entry name" value="TRANSPOSASE INSF FOR INSERTION SEQUENCE IS3B-RELATED"/>
    <property type="match status" value="1"/>
</dbReference>
<proteinExistence type="predicted"/>
<dbReference type="PANTHER" id="PTHR46889:SF4">
    <property type="entry name" value="TRANSPOSASE INSO FOR INSERTION SEQUENCE ELEMENT IS911B-RELATED"/>
    <property type="match status" value="1"/>
</dbReference>
<dbReference type="NCBIfam" id="NF033516">
    <property type="entry name" value="transpos_IS3"/>
    <property type="match status" value="1"/>
</dbReference>
<reference evidence="2 3" key="1">
    <citation type="journal article" date="2016" name="Front. Microbiol.">
        <title>Genomic Resource of Rice Seed Associated Bacteria.</title>
        <authorList>
            <person name="Midha S."/>
            <person name="Bansal K."/>
            <person name="Sharma S."/>
            <person name="Kumar N."/>
            <person name="Patil P.P."/>
            <person name="Chaudhry V."/>
            <person name="Patil P.B."/>
        </authorList>
    </citation>
    <scope>NUCLEOTIDE SEQUENCE [LARGE SCALE GENOMIC DNA]</scope>
    <source>
        <strain evidence="2 3">NS258</strain>
    </source>
</reference>
<comment type="caution">
    <text evidence="2">The sequence shown here is derived from an EMBL/GenBank/DDBJ whole genome shotgun (WGS) entry which is preliminary data.</text>
</comment>
<dbReference type="GO" id="GO:0015074">
    <property type="term" value="P:DNA integration"/>
    <property type="evidence" value="ECO:0007669"/>
    <property type="project" value="InterPro"/>
</dbReference>
<dbReference type="InterPro" id="IPR050900">
    <property type="entry name" value="Transposase_IS3/IS150/IS904"/>
</dbReference>